<feature type="compositionally biased region" description="Gly residues" evidence="1">
    <location>
        <begin position="1"/>
        <end position="10"/>
    </location>
</feature>
<name>A0ABD3CKR4_9LAMI</name>
<dbReference type="EMBL" id="JAVIJP010000032">
    <property type="protein sequence ID" value="KAL3630067.1"/>
    <property type="molecule type" value="Genomic_DNA"/>
</dbReference>
<feature type="compositionally biased region" description="Basic residues" evidence="1">
    <location>
        <begin position="27"/>
        <end position="36"/>
    </location>
</feature>
<protein>
    <recommendedName>
        <fullName evidence="4">Nuclear pore complex protein NUP1</fullName>
    </recommendedName>
</protein>
<feature type="region of interest" description="Disordered" evidence="1">
    <location>
        <begin position="562"/>
        <end position="614"/>
    </location>
</feature>
<proteinExistence type="predicted"/>
<sequence length="1215" mass="125673">MATAKEGGGTANTTSSTYGGGGAGGKFPRKPSRRSTKPYDRPLPAPRVNNDNNSSWLRKLVVEPASKLISYGADRFFAPLLRKRLPPPPPPQMPEAEADVSDGVQGAVHEIQGGVQEPPCDVSHPVNSSSSNGISELEQLLKQRTFSRSEIVHLRELLQSKDVGVSLEDVGQKNEDTASDYPRRQQFASGLLEENRNGGNRSAFMSTPIVNSKVLEDDNASPAELAKAYMGSRSSKVSPSVLGMRRRIGREDTGLLSSFPSASASPIMALTKGTPSILAAPVNGFITPRSRGRSSIYNMARTPYSKSHLTSNLKGSGINSNGFAGPSMSSSFLSTVPSHGKLESRPQSLKRRSTVLDDELGFEGSLRRTRQKSNLLASGSHHTTKDRGVIDVGENENESVPTSNYARVSSKSSEVATKILQHLEKLTPKELSESKVVARREKSPSTLTPSMLSGRGLRTMDDVNSSKVLSDVHDHKLGDRSNATLADARDFSMQKQEKIDENGPKEVVAPSYKWNHVANNDSVVSLKSSTRITNANNSNVKSGSSQPQKRRAFRMNAQEDNFEQDGDAHCNGLAPRPLSEDKGAMEVTPTDSKVAPPEEPKLERPSIQSPDKSPLALISSKTSELNSVAATLGEVSNVFSPASEETMSASDLKVLPPSVAAFDKLKEANNPPLFSSIPKVVEKVASLPSESSKEAELKIESSSSSLVNVSASTVSQVKIPESDKSPHPNHFKAGDVNGKFDFVASAVSNGPPLISSPLPVSIPAAFNDANQISIGSSALPFTSSTGSGNSVPTNTLAANTGSIFGLTANPSSSAGRVFKFGGAVDPATSVSVASTTSVSVAADLGTNTEMGKSSVSPLSNVSAFPTASSGTNTLGIGGSSVGFSVPNKLQSPLFGSGAGTCLLGTSTQSSLPAFNINSSISSGSTSSSQAVNLSNAFGFSSAVSGPSSSVFKFGASLTEGNAAVNSSSSGTTPGSTSFSFGFGSASSCSTSTNGSSTAPLFGFSANSSGSAPVTNTAASSLSSGASAVFNFTESSSASSSSAPPPSTVFGSSWQSPTFGASTFTSPSPSTGFAFSSSGLAKASPSFLSSPSINQQQPVFGSGFGAAASPDQMNAEDSMAEDTVLQTTAAAAAPAPAFPLFGQPSSSTPPAPFAFGSSPFMFGGQQNQAAPPNLSPFQASGSLDFNAGGSFSLGSGGGDKSGRKMVRISKSKNRKK</sequence>
<reference evidence="3" key="1">
    <citation type="journal article" date="2024" name="IScience">
        <title>Strigolactones Initiate the Formation of Haustorium-like Structures in Castilleja.</title>
        <authorList>
            <person name="Buerger M."/>
            <person name="Peterson D."/>
            <person name="Chory J."/>
        </authorList>
    </citation>
    <scope>NUCLEOTIDE SEQUENCE [LARGE SCALE GENOMIC DNA]</scope>
</reference>
<dbReference type="PANTHER" id="PTHR33416">
    <property type="entry name" value="NUCLEAR PORE COMPLEX PROTEIN NUP1"/>
    <property type="match status" value="1"/>
</dbReference>
<feature type="compositionally biased region" description="Basic residues" evidence="1">
    <location>
        <begin position="1202"/>
        <end position="1215"/>
    </location>
</feature>
<feature type="region of interest" description="Disordered" evidence="1">
    <location>
        <begin position="530"/>
        <end position="550"/>
    </location>
</feature>
<dbReference type="AlphaFoldDB" id="A0ABD3CKR4"/>
<feature type="region of interest" description="Disordered" evidence="1">
    <location>
        <begin position="1156"/>
        <end position="1215"/>
    </location>
</feature>
<gene>
    <name evidence="2" type="ORF">CASFOL_023051</name>
</gene>
<accession>A0ABD3CKR4</accession>
<feature type="compositionally biased region" description="Polar residues" evidence="1">
    <location>
        <begin position="530"/>
        <end position="547"/>
    </location>
</feature>
<keyword evidence="3" id="KW-1185">Reference proteome</keyword>
<feature type="region of interest" description="Disordered" evidence="1">
    <location>
        <begin position="1"/>
        <end position="54"/>
    </location>
</feature>
<feature type="compositionally biased region" description="Polar residues" evidence="1">
    <location>
        <begin position="1164"/>
        <end position="1182"/>
    </location>
</feature>
<evidence type="ECO:0000256" key="1">
    <source>
        <dbReference type="SAM" id="MobiDB-lite"/>
    </source>
</evidence>
<evidence type="ECO:0000313" key="2">
    <source>
        <dbReference type="EMBL" id="KAL3630067.1"/>
    </source>
</evidence>
<evidence type="ECO:0000313" key="3">
    <source>
        <dbReference type="Proteomes" id="UP001632038"/>
    </source>
</evidence>
<comment type="caution">
    <text evidence="2">The sequence shown here is derived from an EMBL/GenBank/DDBJ whole genome shotgun (WGS) entry which is preliminary data.</text>
</comment>
<feature type="region of interest" description="Disordered" evidence="1">
    <location>
        <begin position="82"/>
        <end position="103"/>
    </location>
</feature>
<feature type="compositionally biased region" description="Basic and acidic residues" evidence="1">
    <location>
        <begin position="431"/>
        <end position="443"/>
    </location>
</feature>
<feature type="region of interest" description="Disordered" evidence="1">
    <location>
        <begin position="431"/>
        <end position="458"/>
    </location>
</feature>
<dbReference type="PANTHER" id="PTHR33416:SF20">
    <property type="entry name" value="NUCLEAR PORE COMPLEX PROTEIN NUP1"/>
    <property type="match status" value="1"/>
</dbReference>
<evidence type="ECO:0008006" key="4">
    <source>
        <dbReference type="Google" id="ProtNLM"/>
    </source>
</evidence>
<dbReference type="Proteomes" id="UP001632038">
    <property type="component" value="Unassembled WGS sequence"/>
</dbReference>
<organism evidence="2 3">
    <name type="scientific">Castilleja foliolosa</name>
    <dbReference type="NCBI Taxonomy" id="1961234"/>
    <lineage>
        <taxon>Eukaryota</taxon>
        <taxon>Viridiplantae</taxon>
        <taxon>Streptophyta</taxon>
        <taxon>Embryophyta</taxon>
        <taxon>Tracheophyta</taxon>
        <taxon>Spermatophyta</taxon>
        <taxon>Magnoliopsida</taxon>
        <taxon>eudicotyledons</taxon>
        <taxon>Gunneridae</taxon>
        <taxon>Pentapetalae</taxon>
        <taxon>asterids</taxon>
        <taxon>lamiids</taxon>
        <taxon>Lamiales</taxon>
        <taxon>Orobanchaceae</taxon>
        <taxon>Pedicularideae</taxon>
        <taxon>Castillejinae</taxon>
        <taxon>Castilleja</taxon>
    </lineage>
</organism>